<reference evidence="1 2" key="1">
    <citation type="journal article" date="2021" name="Commun. Biol.">
        <title>The genome of Shorea leprosula (Dipterocarpaceae) highlights the ecological relevance of drought in aseasonal tropical rainforests.</title>
        <authorList>
            <person name="Ng K.K.S."/>
            <person name="Kobayashi M.J."/>
            <person name="Fawcett J.A."/>
            <person name="Hatakeyama M."/>
            <person name="Paape T."/>
            <person name="Ng C.H."/>
            <person name="Ang C.C."/>
            <person name="Tnah L.H."/>
            <person name="Lee C.T."/>
            <person name="Nishiyama T."/>
            <person name="Sese J."/>
            <person name="O'Brien M.J."/>
            <person name="Copetti D."/>
            <person name="Mohd Noor M.I."/>
            <person name="Ong R.C."/>
            <person name="Putra M."/>
            <person name="Sireger I.Z."/>
            <person name="Indrioko S."/>
            <person name="Kosugi Y."/>
            <person name="Izuno A."/>
            <person name="Isagi Y."/>
            <person name="Lee S.L."/>
            <person name="Shimizu K.K."/>
        </authorList>
    </citation>
    <scope>NUCLEOTIDE SEQUENCE [LARGE SCALE GENOMIC DNA]</scope>
    <source>
        <strain evidence="1">214</strain>
    </source>
</reference>
<dbReference type="Proteomes" id="UP001054252">
    <property type="component" value="Unassembled WGS sequence"/>
</dbReference>
<evidence type="ECO:0000313" key="2">
    <source>
        <dbReference type="Proteomes" id="UP001054252"/>
    </source>
</evidence>
<evidence type="ECO:0000313" key="1">
    <source>
        <dbReference type="EMBL" id="GKV44491.1"/>
    </source>
</evidence>
<dbReference type="AlphaFoldDB" id="A0AAV5M440"/>
<proteinExistence type="predicted"/>
<name>A0AAV5M440_9ROSI</name>
<organism evidence="1 2">
    <name type="scientific">Rubroshorea leprosula</name>
    <dbReference type="NCBI Taxonomy" id="152421"/>
    <lineage>
        <taxon>Eukaryota</taxon>
        <taxon>Viridiplantae</taxon>
        <taxon>Streptophyta</taxon>
        <taxon>Embryophyta</taxon>
        <taxon>Tracheophyta</taxon>
        <taxon>Spermatophyta</taxon>
        <taxon>Magnoliopsida</taxon>
        <taxon>eudicotyledons</taxon>
        <taxon>Gunneridae</taxon>
        <taxon>Pentapetalae</taxon>
        <taxon>rosids</taxon>
        <taxon>malvids</taxon>
        <taxon>Malvales</taxon>
        <taxon>Dipterocarpaceae</taxon>
        <taxon>Rubroshorea</taxon>
    </lineage>
</organism>
<accession>A0AAV5M440</accession>
<keyword evidence="2" id="KW-1185">Reference proteome</keyword>
<dbReference type="EMBL" id="BPVZ01000182">
    <property type="protein sequence ID" value="GKV44491.1"/>
    <property type="molecule type" value="Genomic_DNA"/>
</dbReference>
<sequence>MLTFWKLQNFIVKFSHLILISVHQPHVKWSYLYLQLTGAFL</sequence>
<comment type="caution">
    <text evidence="1">The sequence shown here is derived from an EMBL/GenBank/DDBJ whole genome shotgun (WGS) entry which is preliminary data.</text>
</comment>
<protein>
    <submittedName>
        <fullName evidence="1">Uncharacterized protein</fullName>
    </submittedName>
</protein>
<gene>
    <name evidence="1" type="ORF">SLEP1_g51669</name>
</gene>